<feature type="active site" description="Nucleophile" evidence="10 11">
    <location>
        <position position="79"/>
    </location>
</feature>
<keyword evidence="7 10" id="KW-0456">Lyase</keyword>
<comment type="subcellular location">
    <subcellularLocation>
        <location evidence="10">Cytoplasm</location>
    </subcellularLocation>
</comment>
<dbReference type="RefSeq" id="WP_161259596.1">
    <property type="nucleotide sequence ID" value="NZ_WXEY01000024.1"/>
</dbReference>
<feature type="domain" description="Glutamine amidotransferase" evidence="12">
    <location>
        <begin position="4"/>
        <end position="197"/>
    </location>
</feature>
<proteinExistence type="inferred from homology"/>
<comment type="catalytic activity">
    <reaction evidence="8 10">
        <text>5-[(5-phospho-1-deoxy-D-ribulos-1-ylimino)methylamino]-1-(5-phospho-beta-D-ribosyl)imidazole-4-carboxamide + L-glutamine = D-erythro-1-(imidazol-4-yl)glycerol 3-phosphate + 5-amino-1-(5-phospho-beta-D-ribosyl)imidazole-4-carboxamide + L-glutamate + H(+)</text>
        <dbReference type="Rhea" id="RHEA:24793"/>
        <dbReference type="ChEBI" id="CHEBI:15378"/>
        <dbReference type="ChEBI" id="CHEBI:29985"/>
        <dbReference type="ChEBI" id="CHEBI:58278"/>
        <dbReference type="ChEBI" id="CHEBI:58359"/>
        <dbReference type="ChEBI" id="CHEBI:58475"/>
        <dbReference type="ChEBI" id="CHEBI:58525"/>
        <dbReference type="EC" id="4.3.2.10"/>
    </reaction>
</comment>
<dbReference type="PANTHER" id="PTHR42701:SF1">
    <property type="entry name" value="IMIDAZOLE GLYCEROL PHOSPHATE SYNTHASE SUBUNIT HISH"/>
    <property type="match status" value="1"/>
</dbReference>
<evidence type="ECO:0000256" key="10">
    <source>
        <dbReference type="HAMAP-Rule" id="MF_00278"/>
    </source>
</evidence>
<dbReference type="InterPro" id="IPR017926">
    <property type="entry name" value="GATASE"/>
</dbReference>
<dbReference type="OrthoDB" id="9807137at2"/>
<feature type="active site" evidence="10 11">
    <location>
        <position position="181"/>
    </location>
</feature>
<dbReference type="Pfam" id="PF00117">
    <property type="entry name" value="GATase"/>
    <property type="match status" value="1"/>
</dbReference>
<comment type="pathway">
    <text evidence="1 10">Amino-acid biosynthesis; L-histidine biosynthesis; L-histidine from 5-phospho-alpha-D-ribose 1-diphosphate: step 5/9.</text>
</comment>
<dbReference type="GO" id="GO:0000105">
    <property type="term" value="P:L-histidine biosynthetic process"/>
    <property type="evidence" value="ECO:0007669"/>
    <property type="project" value="UniProtKB-UniRule"/>
</dbReference>
<dbReference type="GO" id="GO:0016829">
    <property type="term" value="F:lyase activity"/>
    <property type="evidence" value="ECO:0007669"/>
    <property type="project" value="UniProtKB-KW"/>
</dbReference>
<keyword evidence="5 10" id="KW-0315">Glutamine amidotransferase</keyword>
<keyword evidence="14" id="KW-1185">Reference proteome</keyword>
<evidence type="ECO:0000256" key="8">
    <source>
        <dbReference type="ARBA" id="ARBA00047838"/>
    </source>
</evidence>
<evidence type="ECO:0000256" key="3">
    <source>
        <dbReference type="ARBA" id="ARBA00022605"/>
    </source>
</evidence>
<gene>
    <name evidence="10 13" type="primary">hisH</name>
    <name evidence="13" type="ORF">GTO91_15285</name>
</gene>
<dbReference type="GO" id="GO:0004359">
    <property type="term" value="F:glutaminase activity"/>
    <property type="evidence" value="ECO:0007669"/>
    <property type="project" value="UniProtKB-EC"/>
</dbReference>
<evidence type="ECO:0000256" key="7">
    <source>
        <dbReference type="ARBA" id="ARBA00023239"/>
    </source>
</evidence>
<reference evidence="13 14" key="1">
    <citation type="submission" date="2020-01" db="EMBL/GenBank/DDBJ databases">
        <title>Whole-genome sequence of Heliobacterium undosum DSM 13378.</title>
        <authorList>
            <person name="Kyndt J.A."/>
            <person name="Meyer T.E."/>
        </authorList>
    </citation>
    <scope>NUCLEOTIDE SEQUENCE [LARGE SCALE GENOMIC DNA]</scope>
    <source>
        <strain evidence="13 14">DSM 13378</strain>
    </source>
</reference>
<dbReference type="InterPro" id="IPR010139">
    <property type="entry name" value="Imidazole-glycPsynth_HisH"/>
</dbReference>
<keyword evidence="3 10" id="KW-0028">Amino-acid biosynthesis</keyword>
<evidence type="ECO:0000313" key="13">
    <source>
        <dbReference type="EMBL" id="MZP31077.1"/>
    </source>
</evidence>
<organism evidence="13 14">
    <name type="scientific">Heliomicrobium undosum</name>
    <dbReference type="NCBI Taxonomy" id="121734"/>
    <lineage>
        <taxon>Bacteria</taxon>
        <taxon>Bacillati</taxon>
        <taxon>Bacillota</taxon>
        <taxon>Clostridia</taxon>
        <taxon>Eubacteriales</taxon>
        <taxon>Heliobacteriaceae</taxon>
        <taxon>Heliomicrobium</taxon>
    </lineage>
</organism>
<dbReference type="InterPro" id="IPR029062">
    <property type="entry name" value="Class_I_gatase-like"/>
</dbReference>
<dbReference type="PANTHER" id="PTHR42701">
    <property type="entry name" value="IMIDAZOLE GLYCEROL PHOSPHATE SYNTHASE SUBUNIT HISH"/>
    <property type="match status" value="1"/>
</dbReference>
<keyword evidence="6 10" id="KW-0368">Histidine biosynthesis</keyword>
<evidence type="ECO:0000256" key="5">
    <source>
        <dbReference type="ARBA" id="ARBA00022962"/>
    </source>
</evidence>
<dbReference type="GO" id="GO:0000107">
    <property type="term" value="F:imidazoleglycerol-phosphate synthase activity"/>
    <property type="evidence" value="ECO:0007669"/>
    <property type="project" value="UniProtKB-UniRule"/>
</dbReference>
<dbReference type="CDD" id="cd01748">
    <property type="entry name" value="GATase1_IGP_Synthase"/>
    <property type="match status" value="1"/>
</dbReference>
<dbReference type="AlphaFoldDB" id="A0A845L379"/>
<dbReference type="Proteomes" id="UP000463470">
    <property type="component" value="Unassembled WGS sequence"/>
</dbReference>
<dbReference type="GO" id="GO:0005737">
    <property type="term" value="C:cytoplasm"/>
    <property type="evidence" value="ECO:0007669"/>
    <property type="project" value="UniProtKB-SubCell"/>
</dbReference>
<accession>A0A845L379</accession>
<keyword evidence="10" id="KW-0963">Cytoplasm</keyword>
<dbReference type="HAMAP" id="MF_00278">
    <property type="entry name" value="HisH"/>
    <property type="match status" value="1"/>
</dbReference>
<comment type="function">
    <text evidence="10">IGPS catalyzes the conversion of PRFAR and glutamine to IGP, AICAR and glutamate. The HisH subunit catalyzes the hydrolysis of glutamine to glutamate and ammonia as part of the synthesis of IGP and AICAR. The resulting ammonia molecule is channeled to the active site of HisF.</text>
</comment>
<evidence type="ECO:0000256" key="6">
    <source>
        <dbReference type="ARBA" id="ARBA00023102"/>
    </source>
</evidence>
<comment type="catalytic activity">
    <reaction evidence="9 10">
        <text>L-glutamine + H2O = L-glutamate + NH4(+)</text>
        <dbReference type="Rhea" id="RHEA:15889"/>
        <dbReference type="ChEBI" id="CHEBI:15377"/>
        <dbReference type="ChEBI" id="CHEBI:28938"/>
        <dbReference type="ChEBI" id="CHEBI:29985"/>
        <dbReference type="ChEBI" id="CHEBI:58359"/>
        <dbReference type="EC" id="3.5.1.2"/>
    </reaction>
</comment>
<dbReference type="PROSITE" id="PS51273">
    <property type="entry name" value="GATASE_TYPE_1"/>
    <property type="match status" value="1"/>
</dbReference>
<dbReference type="PIRSF" id="PIRSF000495">
    <property type="entry name" value="Amidotransf_hisH"/>
    <property type="match status" value="1"/>
</dbReference>
<evidence type="ECO:0000256" key="11">
    <source>
        <dbReference type="PIRSR" id="PIRSR000495-1"/>
    </source>
</evidence>
<evidence type="ECO:0000256" key="9">
    <source>
        <dbReference type="ARBA" id="ARBA00049534"/>
    </source>
</evidence>
<evidence type="ECO:0000313" key="14">
    <source>
        <dbReference type="Proteomes" id="UP000463470"/>
    </source>
</evidence>
<dbReference type="EMBL" id="WXEY01000024">
    <property type="protein sequence ID" value="MZP31077.1"/>
    <property type="molecule type" value="Genomic_DNA"/>
</dbReference>
<protein>
    <recommendedName>
        <fullName evidence="10">Imidazole glycerol phosphate synthase subunit HisH</fullName>
        <ecNumber evidence="10">4.3.2.10</ecNumber>
    </recommendedName>
    <alternativeName>
        <fullName evidence="10">IGP synthase glutaminase subunit</fullName>
        <ecNumber evidence="10">3.5.1.2</ecNumber>
    </alternativeName>
    <alternativeName>
        <fullName evidence="10">IGP synthase subunit HisH</fullName>
    </alternativeName>
    <alternativeName>
        <fullName evidence="10">ImGP synthase subunit HisH</fullName>
        <shortName evidence="10">IGPS subunit HisH</shortName>
    </alternativeName>
</protein>
<evidence type="ECO:0000256" key="4">
    <source>
        <dbReference type="ARBA" id="ARBA00022801"/>
    </source>
</evidence>
<dbReference type="Gene3D" id="3.40.50.880">
    <property type="match status" value="1"/>
</dbReference>
<evidence type="ECO:0000256" key="1">
    <source>
        <dbReference type="ARBA" id="ARBA00005091"/>
    </source>
</evidence>
<dbReference type="EC" id="3.5.1.2" evidence="10"/>
<evidence type="ECO:0000256" key="2">
    <source>
        <dbReference type="ARBA" id="ARBA00011152"/>
    </source>
</evidence>
<sequence length="204" mass="21732">MIAIIDYGMGNLRSVQKGLEKAGYAGFVTNDPEAVRSAPGVILPGVGAFADAMENLRQSGMIPPIMETVAAGKPFLGICLGFQLMFDASEEGGHFEGLGIFPGMVRRLPPGLKVPHMGWNELTVRRESAILAGIPSGAEYYFVHSYYVDPAEPDLVIATADYGFDFCAVAGRGSVSGAQFHPEKSSDLGLRILQNFGKQVEGSC</sequence>
<feature type="active site" evidence="10 11">
    <location>
        <position position="183"/>
    </location>
</feature>
<dbReference type="NCBIfam" id="TIGR01855">
    <property type="entry name" value="IMP_synth_hisH"/>
    <property type="match status" value="1"/>
</dbReference>
<comment type="subunit">
    <text evidence="2 10">Heterodimer of HisH and HisF.</text>
</comment>
<evidence type="ECO:0000259" key="12">
    <source>
        <dbReference type="Pfam" id="PF00117"/>
    </source>
</evidence>
<name>A0A845L379_9FIRM</name>
<dbReference type="EC" id="4.3.2.10" evidence="10"/>
<dbReference type="SUPFAM" id="SSF52317">
    <property type="entry name" value="Class I glutamine amidotransferase-like"/>
    <property type="match status" value="1"/>
</dbReference>
<dbReference type="UniPathway" id="UPA00031">
    <property type="reaction ID" value="UER00010"/>
</dbReference>
<keyword evidence="4 10" id="KW-0378">Hydrolase</keyword>
<comment type="caution">
    <text evidence="13">The sequence shown here is derived from an EMBL/GenBank/DDBJ whole genome shotgun (WGS) entry which is preliminary data.</text>
</comment>